<evidence type="ECO:0000256" key="3">
    <source>
        <dbReference type="ARBA" id="ARBA00023274"/>
    </source>
</evidence>
<proteinExistence type="inferred from homology"/>
<dbReference type="HAMAP" id="MF_01368">
    <property type="entry name" value="Ribosomal_bL17"/>
    <property type="match status" value="1"/>
</dbReference>
<evidence type="ECO:0000256" key="5">
    <source>
        <dbReference type="RuleBase" id="RU000660"/>
    </source>
</evidence>
<evidence type="ECO:0000313" key="7">
    <source>
        <dbReference type="Proteomes" id="UP000006830"/>
    </source>
</evidence>
<dbReference type="eggNOG" id="COG0203">
    <property type="taxonomic scope" value="Bacteria"/>
</dbReference>
<dbReference type="STRING" id="293614.A1C_04980"/>
<evidence type="ECO:0000313" key="6">
    <source>
        <dbReference type="EMBL" id="ABV75250.1"/>
    </source>
</evidence>
<dbReference type="HOGENOM" id="CLU_074407_2_0_5"/>
<dbReference type="PROSITE" id="PS01167">
    <property type="entry name" value="RIBOSOMAL_L17"/>
    <property type="match status" value="1"/>
</dbReference>
<dbReference type="FunFam" id="3.90.1030.10:FF:000001">
    <property type="entry name" value="50S ribosomal protein L17"/>
    <property type="match status" value="1"/>
</dbReference>
<comment type="similarity">
    <text evidence="1 4 5">Belongs to the bacterial ribosomal protein bL17 family.</text>
</comment>
<dbReference type="InterPro" id="IPR036373">
    <property type="entry name" value="Ribosomal_bL17_sf"/>
</dbReference>
<dbReference type="GO" id="GO:0022625">
    <property type="term" value="C:cytosolic large ribosomal subunit"/>
    <property type="evidence" value="ECO:0007669"/>
    <property type="project" value="TreeGrafter"/>
</dbReference>
<dbReference type="GO" id="GO:0003735">
    <property type="term" value="F:structural constituent of ribosome"/>
    <property type="evidence" value="ECO:0007669"/>
    <property type="project" value="InterPro"/>
</dbReference>
<dbReference type="Pfam" id="PF01196">
    <property type="entry name" value="Ribosomal_L17"/>
    <property type="match status" value="1"/>
</dbReference>
<dbReference type="InterPro" id="IPR047859">
    <property type="entry name" value="Ribosomal_bL17_CS"/>
</dbReference>
<dbReference type="GO" id="GO:0006412">
    <property type="term" value="P:translation"/>
    <property type="evidence" value="ECO:0007669"/>
    <property type="project" value="UniProtKB-UniRule"/>
</dbReference>
<dbReference type="PANTHER" id="PTHR14413">
    <property type="entry name" value="RIBOSOMAL PROTEIN L17"/>
    <property type="match status" value="1"/>
</dbReference>
<dbReference type="Proteomes" id="UP000006830">
    <property type="component" value="Chromosome"/>
</dbReference>
<accession>A8GPC5</accession>
<dbReference type="KEGG" id="rak:A1C_04980"/>
<organism evidence="6 7">
    <name type="scientific">Rickettsia akari (strain Hartford)</name>
    <dbReference type="NCBI Taxonomy" id="293614"/>
    <lineage>
        <taxon>Bacteria</taxon>
        <taxon>Pseudomonadati</taxon>
        <taxon>Pseudomonadota</taxon>
        <taxon>Alphaproteobacteria</taxon>
        <taxon>Rickettsiales</taxon>
        <taxon>Rickettsiaceae</taxon>
        <taxon>Rickettsieae</taxon>
        <taxon>Rickettsia</taxon>
        <taxon>spotted fever group</taxon>
    </lineage>
</organism>
<reference evidence="6" key="1">
    <citation type="submission" date="2007-09" db="EMBL/GenBank/DDBJ databases">
        <title>Complete Genome Sequence of Rickettsia akari.</title>
        <authorList>
            <person name="Madan A."/>
            <person name="Fahey J."/>
            <person name="Helton E."/>
            <person name="Ketteman M."/>
            <person name="Madan A."/>
            <person name="Rodrigues S."/>
            <person name="Sanchez A."/>
            <person name="Whiting M."/>
            <person name="Dasch G."/>
            <person name="Eremeeva M."/>
        </authorList>
    </citation>
    <scope>NUCLEOTIDE SEQUENCE</scope>
    <source>
        <strain evidence="6">Hartford</strain>
    </source>
</reference>
<keyword evidence="3 4" id="KW-0687">Ribonucleoprotein</keyword>
<dbReference type="PANTHER" id="PTHR14413:SF16">
    <property type="entry name" value="LARGE RIBOSOMAL SUBUNIT PROTEIN BL17M"/>
    <property type="match status" value="1"/>
</dbReference>
<dbReference type="AlphaFoldDB" id="A8GPC5"/>
<evidence type="ECO:0000256" key="1">
    <source>
        <dbReference type="ARBA" id="ARBA00008777"/>
    </source>
</evidence>
<name>A8GPC5_RICAH</name>
<dbReference type="EMBL" id="CP000847">
    <property type="protein sequence ID" value="ABV75250.1"/>
    <property type="molecule type" value="Genomic_DNA"/>
</dbReference>
<sequence>MKMRHKINGRKLNVTSSHRRAMLANMAVALVTHEQIKTTLPKAKELRPYIENLITKAKKADLTVRRSVLSKIKDKKAVEKLIHILGARYKDRPGGYTRIIKAGFRYGDLAPIAYIEFVDRDINVKGNIQQDDNEEIKI</sequence>
<dbReference type="Gene3D" id="3.90.1030.10">
    <property type="entry name" value="Ribosomal protein L17"/>
    <property type="match status" value="1"/>
</dbReference>
<protein>
    <recommendedName>
        <fullName evidence="4">Large ribosomal subunit protein bL17</fullName>
    </recommendedName>
</protein>
<keyword evidence="2 4" id="KW-0689">Ribosomal protein</keyword>
<evidence type="ECO:0000256" key="2">
    <source>
        <dbReference type="ARBA" id="ARBA00022980"/>
    </source>
</evidence>
<dbReference type="NCBIfam" id="TIGR00059">
    <property type="entry name" value="L17"/>
    <property type="match status" value="1"/>
</dbReference>
<keyword evidence="7" id="KW-1185">Reference proteome</keyword>
<dbReference type="SUPFAM" id="SSF64263">
    <property type="entry name" value="Prokaryotic ribosomal protein L17"/>
    <property type="match status" value="1"/>
</dbReference>
<gene>
    <name evidence="4 6" type="primary">rplQ</name>
    <name evidence="6" type="ordered locus">A1C_04980</name>
</gene>
<evidence type="ECO:0000256" key="4">
    <source>
        <dbReference type="HAMAP-Rule" id="MF_01368"/>
    </source>
</evidence>
<comment type="subunit">
    <text evidence="4">Part of the 50S ribosomal subunit. Contacts protein L32.</text>
</comment>
<dbReference type="InterPro" id="IPR000456">
    <property type="entry name" value="Ribosomal_bL17"/>
</dbReference>